<reference evidence="1 2" key="1">
    <citation type="submission" date="2019-05" db="EMBL/GenBank/DDBJ databases">
        <title>Psychrobacillus vulpis sp. nov., a new species isolated from feces of a red fox that inhabits in The Tablas de Daimiel Natural Park, Albacete, Spain.</title>
        <authorList>
            <person name="Rodriguez M."/>
            <person name="Reina J.C."/>
            <person name="Bejar V."/>
            <person name="Llamas I."/>
        </authorList>
    </citation>
    <scope>NUCLEOTIDE SEQUENCE [LARGE SCALE GENOMIC DNA]</scope>
    <source>
        <strain evidence="1 2">NEAU-3TGS17</strain>
    </source>
</reference>
<dbReference type="RefSeq" id="WP_142538000.1">
    <property type="nucleotide sequence ID" value="NZ_BMIE01000001.1"/>
</dbReference>
<gene>
    <name evidence="1" type="ORF">FG382_06015</name>
</gene>
<sequence length="82" mass="8742">MISNEHIFMQIDKQLTLAKTTGNEQTKREALAAIRALCDLALESGGTSQASPVVQAVAIAPALQQPVALKEDDANGESLFDF</sequence>
<evidence type="ECO:0000313" key="2">
    <source>
        <dbReference type="Proteomes" id="UP000317316"/>
    </source>
</evidence>
<name>A0A544TC87_9BACI</name>
<dbReference type="InterPro" id="IPR035218">
    <property type="entry name" value="DUF5327"/>
</dbReference>
<evidence type="ECO:0000313" key="1">
    <source>
        <dbReference type="EMBL" id="TQR15021.1"/>
    </source>
</evidence>
<accession>A0A544TC87</accession>
<proteinExistence type="predicted"/>
<comment type="caution">
    <text evidence="1">The sequence shown here is derived from an EMBL/GenBank/DDBJ whole genome shotgun (WGS) entry which is preliminary data.</text>
</comment>
<protein>
    <submittedName>
        <fullName evidence="1">Uncharacterized protein</fullName>
    </submittedName>
</protein>
<dbReference type="AlphaFoldDB" id="A0A544TC87"/>
<dbReference type="Pfam" id="PF17261">
    <property type="entry name" value="DUF5327"/>
    <property type="match status" value="1"/>
</dbReference>
<keyword evidence="2" id="KW-1185">Reference proteome</keyword>
<dbReference type="Proteomes" id="UP000317316">
    <property type="component" value="Unassembled WGS sequence"/>
</dbReference>
<dbReference type="EMBL" id="VDGH01000003">
    <property type="protein sequence ID" value="TQR15021.1"/>
    <property type="molecule type" value="Genomic_DNA"/>
</dbReference>
<organism evidence="1 2">
    <name type="scientific">Psychrobacillus lasiicapitis</name>
    <dbReference type="NCBI Taxonomy" id="1636719"/>
    <lineage>
        <taxon>Bacteria</taxon>
        <taxon>Bacillati</taxon>
        <taxon>Bacillota</taxon>
        <taxon>Bacilli</taxon>
        <taxon>Bacillales</taxon>
        <taxon>Bacillaceae</taxon>
        <taxon>Psychrobacillus</taxon>
    </lineage>
</organism>
<dbReference type="OrthoDB" id="2361717at2"/>